<dbReference type="Proteomes" id="UP000265520">
    <property type="component" value="Unassembled WGS sequence"/>
</dbReference>
<proteinExistence type="predicted"/>
<protein>
    <submittedName>
        <fullName evidence="2">Protein FAM48A</fullName>
    </submittedName>
</protein>
<dbReference type="EMBL" id="LXQA010399556">
    <property type="protein sequence ID" value="MCI49329.1"/>
    <property type="molecule type" value="Genomic_DNA"/>
</dbReference>
<evidence type="ECO:0000313" key="3">
    <source>
        <dbReference type="Proteomes" id="UP000265520"/>
    </source>
</evidence>
<evidence type="ECO:0000256" key="1">
    <source>
        <dbReference type="SAM" id="MobiDB-lite"/>
    </source>
</evidence>
<feature type="non-terminal residue" evidence="2">
    <location>
        <position position="91"/>
    </location>
</feature>
<evidence type="ECO:0000313" key="2">
    <source>
        <dbReference type="EMBL" id="MCI49329.1"/>
    </source>
</evidence>
<feature type="region of interest" description="Disordered" evidence="1">
    <location>
        <begin position="71"/>
        <end position="91"/>
    </location>
</feature>
<comment type="caution">
    <text evidence="2">The sequence shown here is derived from an EMBL/GenBank/DDBJ whole genome shotgun (WGS) entry which is preliminary data.</text>
</comment>
<accession>A0A392SKZ0</accession>
<organism evidence="2 3">
    <name type="scientific">Trifolium medium</name>
    <dbReference type="NCBI Taxonomy" id="97028"/>
    <lineage>
        <taxon>Eukaryota</taxon>
        <taxon>Viridiplantae</taxon>
        <taxon>Streptophyta</taxon>
        <taxon>Embryophyta</taxon>
        <taxon>Tracheophyta</taxon>
        <taxon>Spermatophyta</taxon>
        <taxon>Magnoliopsida</taxon>
        <taxon>eudicotyledons</taxon>
        <taxon>Gunneridae</taxon>
        <taxon>Pentapetalae</taxon>
        <taxon>rosids</taxon>
        <taxon>fabids</taxon>
        <taxon>Fabales</taxon>
        <taxon>Fabaceae</taxon>
        <taxon>Papilionoideae</taxon>
        <taxon>50 kb inversion clade</taxon>
        <taxon>NPAAA clade</taxon>
        <taxon>Hologalegina</taxon>
        <taxon>IRL clade</taxon>
        <taxon>Trifolieae</taxon>
        <taxon>Trifolium</taxon>
    </lineage>
</organism>
<keyword evidence="3" id="KW-1185">Reference proteome</keyword>
<reference evidence="2 3" key="1">
    <citation type="journal article" date="2018" name="Front. Plant Sci.">
        <title>Red Clover (Trifolium pratense) and Zigzag Clover (T. medium) - A Picture of Genomic Similarities and Differences.</title>
        <authorList>
            <person name="Dluhosova J."/>
            <person name="Istvanek J."/>
            <person name="Nedelnik J."/>
            <person name="Repkova J."/>
        </authorList>
    </citation>
    <scope>NUCLEOTIDE SEQUENCE [LARGE SCALE GENOMIC DNA]</scope>
    <source>
        <strain evidence="3">cv. 10/8</strain>
        <tissue evidence="2">Leaf</tissue>
    </source>
</reference>
<sequence>MRLVAKEEQFEMERIDGAGINRYKSEMEMDPQQLRLQQRMPQHPFTRPNFPQATWNSLGQQIEKEAKKEDQILKRKQVQSPRLSSGALPHS</sequence>
<name>A0A392SKZ0_9FABA</name>
<dbReference type="AlphaFoldDB" id="A0A392SKZ0"/>